<dbReference type="EMBL" id="CAJHUC010001660">
    <property type="protein sequence ID" value="CAD7701928.1"/>
    <property type="molecule type" value="Genomic_DNA"/>
</dbReference>
<reference evidence="3" key="1">
    <citation type="submission" date="2020-12" db="EMBL/GenBank/DDBJ databases">
        <authorList>
            <person name="Iha C."/>
        </authorList>
    </citation>
    <scope>NUCLEOTIDE SEQUENCE</scope>
</reference>
<comment type="caution">
    <text evidence="3">The sequence shown here is derived from an EMBL/GenBank/DDBJ whole genome shotgun (WGS) entry which is preliminary data.</text>
</comment>
<evidence type="ECO:0000313" key="4">
    <source>
        <dbReference type="Proteomes" id="UP000708148"/>
    </source>
</evidence>
<evidence type="ECO:0000313" key="3">
    <source>
        <dbReference type="EMBL" id="CAD7701928.1"/>
    </source>
</evidence>
<evidence type="ECO:0000256" key="1">
    <source>
        <dbReference type="SAM" id="MobiDB-lite"/>
    </source>
</evidence>
<organism evidence="3 4">
    <name type="scientific">Ostreobium quekettii</name>
    <dbReference type="NCBI Taxonomy" id="121088"/>
    <lineage>
        <taxon>Eukaryota</taxon>
        <taxon>Viridiplantae</taxon>
        <taxon>Chlorophyta</taxon>
        <taxon>core chlorophytes</taxon>
        <taxon>Ulvophyceae</taxon>
        <taxon>TCBD clade</taxon>
        <taxon>Bryopsidales</taxon>
        <taxon>Ostreobineae</taxon>
        <taxon>Ostreobiaceae</taxon>
        <taxon>Ostreobium</taxon>
    </lineage>
</organism>
<sequence length="153" mass="16973">MAEPSKFSQLSATTQMVTIIIGSSAVAIVVLICLAIVRRLLSWLCSCTGAWLPQGRSSGDAGEPLLQEDAEVDRPRPSASESQSHAPRKNLKALVKESQRAAKAKKQSATDPAQKHPLFLHTLRVYLWLWLGERFSVWSSLEPQWHCAVHSMR</sequence>
<protein>
    <submittedName>
        <fullName evidence="3">Uncharacterized protein</fullName>
    </submittedName>
</protein>
<gene>
    <name evidence="3" type="ORF">OSTQU699_LOCUS7285</name>
</gene>
<keyword evidence="2" id="KW-0472">Membrane</keyword>
<keyword evidence="2" id="KW-0812">Transmembrane</keyword>
<feature type="region of interest" description="Disordered" evidence="1">
    <location>
        <begin position="53"/>
        <end position="110"/>
    </location>
</feature>
<name>A0A8S1J792_9CHLO</name>
<keyword evidence="4" id="KW-1185">Reference proteome</keyword>
<dbReference type="AlphaFoldDB" id="A0A8S1J792"/>
<proteinExistence type="predicted"/>
<feature type="transmembrane region" description="Helical" evidence="2">
    <location>
        <begin position="16"/>
        <end position="37"/>
    </location>
</feature>
<evidence type="ECO:0000256" key="2">
    <source>
        <dbReference type="SAM" id="Phobius"/>
    </source>
</evidence>
<dbReference type="Proteomes" id="UP000708148">
    <property type="component" value="Unassembled WGS sequence"/>
</dbReference>
<accession>A0A8S1J792</accession>
<keyword evidence="2" id="KW-1133">Transmembrane helix</keyword>